<evidence type="ECO:0000313" key="1">
    <source>
        <dbReference type="EMBL" id="GIO50100.1"/>
    </source>
</evidence>
<protein>
    <submittedName>
        <fullName evidence="1">Uncharacterized protein</fullName>
    </submittedName>
</protein>
<dbReference type="EMBL" id="BORT01000028">
    <property type="protein sequence ID" value="GIO50100.1"/>
    <property type="molecule type" value="Genomic_DNA"/>
</dbReference>
<organism evidence="1 2">
    <name type="scientific">Paenibacillus azoreducens</name>
    <dbReference type="NCBI Taxonomy" id="116718"/>
    <lineage>
        <taxon>Bacteria</taxon>
        <taxon>Bacillati</taxon>
        <taxon>Bacillota</taxon>
        <taxon>Bacilli</taxon>
        <taxon>Bacillales</taxon>
        <taxon>Paenibacillaceae</taxon>
        <taxon>Paenibacillus</taxon>
    </lineage>
</organism>
<proteinExistence type="predicted"/>
<comment type="caution">
    <text evidence="1">The sequence shown here is derived from an EMBL/GenBank/DDBJ whole genome shotgun (WGS) entry which is preliminary data.</text>
</comment>
<dbReference type="Proteomes" id="UP000682811">
    <property type="component" value="Unassembled WGS sequence"/>
</dbReference>
<gene>
    <name evidence="1" type="ORF">J34TS1_48650</name>
</gene>
<evidence type="ECO:0000313" key="2">
    <source>
        <dbReference type="Proteomes" id="UP000682811"/>
    </source>
</evidence>
<sequence length="101" mass="11987">MECIVHFEVKNRQEIKRLRGLLFIEKGKKPSAEQLIEMFKDMHYEVALTEPDRLLFTPTKANEEYEYIRVTELDTGEEKYTEDRDLKNIISTLMPQRPPGL</sequence>
<keyword evidence="2" id="KW-1185">Reference proteome</keyword>
<dbReference type="RefSeq" id="WP_194234605.1">
    <property type="nucleotide sequence ID" value="NZ_AP025343.1"/>
</dbReference>
<accession>A0A919YK20</accession>
<name>A0A919YK20_9BACL</name>
<reference evidence="1 2" key="1">
    <citation type="submission" date="2021-03" db="EMBL/GenBank/DDBJ databases">
        <title>Antimicrobial resistance genes in bacteria isolated from Japanese honey, and their potential for conferring macrolide and lincosamide resistance in the American foulbrood pathogen Paenibacillus larvae.</title>
        <authorList>
            <person name="Okamoto M."/>
            <person name="Kumagai M."/>
            <person name="Kanamori H."/>
            <person name="Takamatsu D."/>
        </authorList>
    </citation>
    <scope>NUCLEOTIDE SEQUENCE [LARGE SCALE GENOMIC DNA]</scope>
    <source>
        <strain evidence="1 2">J34TS1</strain>
    </source>
</reference>
<dbReference type="AlphaFoldDB" id="A0A919YK20"/>